<gene>
    <name evidence="1" type="ORF">CBF28_14080</name>
</gene>
<sequence>MTITREDIITYISNKYEVSPEYTFAKFPQYCVFRHVENNKWFALIMNVSKEKIYGKRKNKVDIIDLKVDPELISILKGKKEYFSAYHMNKEHWISVDLSEVRNINELKNLIDDSFTLTKK</sequence>
<dbReference type="Proteomes" id="UP000288028">
    <property type="component" value="Unassembled WGS sequence"/>
</dbReference>
<dbReference type="InterPro" id="IPR038056">
    <property type="entry name" value="YjbR-like_sf"/>
</dbReference>
<name>A0A430APW2_9ENTE</name>
<evidence type="ECO:0008006" key="3">
    <source>
        <dbReference type="Google" id="ProtNLM"/>
    </source>
</evidence>
<organism evidence="1 2">
    <name type="scientific">Vagococcus carniphilus</name>
    <dbReference type="NCBI Taxonomy" id="218144"/>
    <lineage>
        <taxon>Bacteria</taxon>
        <taxon>Bacillati</taxon>
        <taxon>Bacillota</taxon>
        <taxon>Bacilli</taxon>
        <taxon>Lactobacillales</taxon>
        <taxon>Enterococcaceae</taxon>
        <taxon>Vagococcus</taxon>
    </lineage>
</organism>
<dbReference type="PANTHER" id="PTHR35145:SF1">
    <property type="entry name" value="CYTOPLASMIC PROTEIN"/>
    <property type="match status" value="1"/>
</dbReference>
<dbReference type="RefSeq" id="WP_126796325.1">
    <property type="nucleotide sequence ID" value="NZ_CP060720.1"/>
</dbReference>
<dbReference type="InterPro" id="IPR058532">
    <property type="entry name" value="YjbR/MT2646/Rv2570-like"/>
</dbReference>
<keyword evidence="2" id="KW-1185">Reference proteome</keyword>
<comment type="caution">
    <text evidence="1">The sequence shown here is derived from an EMBL/GenBank/DDBJ whole genome shotgun (WGS) entry which is preliminary data.</text>
</comment>
<protein>
    <recommendedName>
        <fullName evidence="3">MmcQ/YjbR family DNA-binding protein</fullName>
    </recommendedName>
</protein>
<dbReference type="OrthoDB" id="9789813at2"/>
<dbReference type="GeneID" id="95581915"/>
<dbReference type="PANTHER" id="PTHR35145">
    <property type="entry name" value="CYTOPLASMIC PROTEIN-RELATED"/>
    <property type="match status" value="1"/>
</dbReference>
<dbReference type="InterPro" id="IPR007351">
    <property type="entry name" value="YjbR"/>
</dbReference>
<dbReference type="EMBL" id="NGKB01000020">
    <property type="protein sequence ID" value="RSU10023.1"/>
    <property type="molecule type" value="Genomic_DNA"/>
</dbReference>
<dbReference type="Pfam" id="PF04237">
    <property type="entry name" value="YjbR"/>
    <property type="match status" value="1"/>
</dbReference>
<dbReference type="Gene3D" id="3.90.1150.30">
    <property type="match status" value="1"/>
</dbReference>
<evidence type="ECO:0000313" key="1">
    <source>
        <dbReference type="EMBL" id="RSU10023.1"/>
    </source>
</evidence>
<reference evidence="1 2" key="1">
    <citation type="submission" date="2017-05" db="EMBL/GenBank/DDBJ databases">
        <title>Vagococcus spp. assemblies.</title>
        <authorList>
            <person name="Gulvik C.A."/>
        </authorList>
    </citation>
    <scope>NUCLEOTIDE SEQUENCE [LARGE SCALE GENOMIC DNA]</scope>
    <source>
        <strain evidence="1 2">SS1714</strain>
    </source>
</reference>
<evidence type="ECO:0000313" key="2">
    <source>
        <dbReference type="Proteomes" id="UP000288028"/>
    </source>
</evidence>
<proteinExistence type="predicted"/>
<accession>A0A430APW2</accession>
<dbReference type="AlphaFoldDB" id="A0A430APW2"/>
<dbReference type="SUPFAM" id="SSF142906">
    <property type="entry name" value="YjbR-like"/>
    <property type="match status" value="1"/>
</dbReference>